<gene>
    <name evidence="1" type="ORF">H8744_00535</name>
</gene>
<organism evidence="1 2">
    <name type="scientific">Jilunia laotingensis</name>
    <dbReference type="NCBI Taxonomy" id="2763675"/>
    <lineage>
        <taxon>Bacteria</taxon>
        <taxon>Pseudomonadati</taxon>
        <taxon>Bacteroidota</taxon>
        <taxon>Bacteroidia</taxon>
        <taxon>Bacteroidales</taxon>
        <taxon>Bacteroidaceae</taxon>
        <taxon>Jilunia</taxon>
    </lineage>
</organism>
<sequence length="368" mass="42622">MIILVRSNDIISDSRAKKYIDFYKKNNISYKIIAWNRTGTPDKLPHTIYYNKASKYNQGGFYAVIDRIKWMYFVVKTLFSLKRDLKIHACDLDSAYPAVIYKRLSKRSNYVLFDVFDWFSDTLYNQGKLVLHTFKIMEKATIRNSDHIIICEEERVGQIPYNIKGKYSVLQNIPAFDNSEFLFKDNLYRFENNKFTISYVGGFSEDRCLDNLIHGASEGLYNLLIAGYGTQSVIDKLASFKSCPNMKYFGKVSYTDGLRIMYNADLIYAMYSKINPNHIYAAPNKYYEAMFVGKPVITTEGIIVGDKITKNNYGFAIGERFLDLQNLIISLEKNDLLIKSSLLLKSWAVYKDVTANYLKGFYSQLLKI</sequence>
<dbReference type="AlphaFoldDB" id="A0A926EZB0"/>
<dbReference type="Proteomes" id="UP000651085">
    <property type="component" value="Unassembled WGS sequence"/>
</dbReference>
<keyword evidence="2" id="KW-1185">Reference proteome</keyword>
<evidence type="ECO:0000313" key="1">
    <source>
        <dbReference type="EMBL" id="MBC8591746.1"/>
    </source>
</evidence>
<reference evidence="1" key="1">
    <citation type="submission" date="2020-08" db="EMBL/GenBank/DDBJ databases">
        <title>Genome public.</title>
        <authorList>
            <person name="Liu C."/>
            <person name="Sun Q."/>
        </authorList>
    </citation>
    <scope>NUCLEOTIDE SEQUENCE</scope>
    <source>
        <strain evidence="1">N12</strain>
    </source>
</reference>
<protein>
    <submittedName>
        <fullName evidence="1">Capsule biosynthesis protein CapK</fullName>
    </submittedName>
</protein>
<name>A0A926EZB0_9BACT</name>
<dbReference type="EMBL" id="JACRTF010000001">
    <property type="protein sequence ID" value="MBC8591746.1"/>
    <property type="molecule type" value="Genomic_DNA"/>
</dbReference>
<dbReference type="RefSeq" id="WP_262432968.1">
    <property type="nucleotide sequence ID" value="NZ_JACRTF010000001.1"/>
</dbReference>
<comment type="caution">
    <text evidence="1">The sequence shown here is derived from an EMBL/GenBank/DDBJ whole genome shotgun (WGS) entry which is preliminary data.</text>
</comment>
<dbReference type="SUPFAM" id="SSF53756">
    <property type="entry name" value="UDP-Glycosyltransferase/glycogen phosphorylase"/>
    <property type="match status" value="1"/>
</dbReference>
<dbReference type="Gene3D" id="3.40.50.2000">
    <property type="entry name" value="Glycogen Phosphorylase B"/>
    <property type="match status" value="1"/>
</dbReference>
<proteinExistence type="predicted"/>
<accession>A0A926EZB0</accession>
<evidence type="ECO:0000313" key="2">
    <source>
        <dbReference type="Proteomes" id="UP000651085"/>
    </source>
</evidence>